<dbReference type="SMART" id="SM00827">
    <property type="entry name" value="PKS_AT"/>
    <property type="match status" value="1"/>
</dbReference>
<evidence type="ECO:0000256" key="22">
    <source>
        <dbReference type="ARBA" id="ARBA00023401"/>
    </source>
</evidence>
<comment type="catalytic activity">
    <reaction evidence="27">
        <text>hexanoyl-[ACP] + malonyl-[ACP] + H(+) = 3-oxooctanoyl-[ACP] + holo-[ACP] + CO2</text>
        <dbReference type="Rhea" id="RHEA:41836"/>
        <dbReference type="Rhea" id="RHEA-COMP:9623"/>
        <dbReference type="Rhea" id="RHEA-COMP:9632"/>
        <dbReference type="Rhea" id="RHEA-COMP:9633"/>
        <dbReference type="Rhea" id="RHEA-COMP:9685"/>
        <dbReference type="ChEBI" id="CHEBI:15378"/>
        <dbReference type="ChEBI" id="CHEBI:16526"/>
        <dbReference type="ChEBI" id="CHEBI:64479"/>
        <dbReference type="ChEBI" id="CHEBI:78449"/>
        <dbReference type="ChEBI" id="CHEBI:78459"/>
        <dbReference type="ChEBI" id="CHEBI:78460"/>
    </reaction>
    <physiologicalReaction direction="left-to-right" evidence="27">
        <dbReference type="Rhea" id="RHEA:41837"/>
    </physiologicalReaction>
</comment>
<evidence type="ECO:0000256" key="11">
    <source>
        <dbReference type="ARBA" id="ARBA00022799"/>
    </source>
</evidence>
<dbReference type="InterPro" id="IPR042104">
    <property type="entry name" value="PKS_dehydratase_sf"/>
</dbReference>
<evidence type="ECO:0000256" key="39">
    <source>
        <dbReference type="ARBA" id="ARBA00048289"/>
    </source>
</evidence>
<comment type="catalytic activity">
    <reaction evidence="28">
        <text>a (3R)-hydroxyacyl-[ACP] + NADP(+) = a 3-oxoacyl-[ACP] + NADPH + H(+)</text>
        <dbReference type="Rhea" id="RHEA:17397"/>
        <dbReference type="Rhea" id="RHEA-COMP:9916"/>
        <dbReference type="Rhea" id="RHEA-COMP:9945"/>
        <dbReference type="ChEBI" id="CHEBI:15378"/>
        <dbReference type="ChEBI" id="CHEBI:57783"/>
        <dbReference type="ChEBI" id="CHEBI:58349"/>
        <dbReference type="ChEBI" id="CHEBI:78776"/>
        <dbReference type="ChEBI" id="CHEBI:78827"/>
        <dbReference type="EC" id="1.1.1.100"/>
    </reaction>
    <physiologicalReaction direction="right-to-left" evidence="28">
        <dbReference type="Rhea" id="RHEA:17399"/>
    </physiologicalReaction>
</comment>
<evidence type="ECO:0000313" key="61">
    <source>
        <dbReference type="Proteomes" id="UP001497644"/>
    </source>
</evidence>
<dbReference type="PROSITE" id="PS50075">
    <property type="entry name" value="CARRIER"/>
    <property type="match status" value="1"/>
</dbReference>
<dbReference type="Pfam" id="PF21149">
    <property type="entry name" value="FAS_pseudo-KR"/>
    <property type="match status" value="1"/>
</dbReference>
<dbReference type="FunFam" id="3.40.50.720:FF:000209">
    <property type="entry name" value="Polyketide synthase Pks12"/>
    <property type="match status" value="1"/>
</dbReference>
<dbReference type="InterPro" id="IPR036291">
    <property type="entry name" value="NAD(P)-bd_dom_sf"/>
</dbReference>
<evidence type="ECO:0000313" key="60">
    <source>
        <dbReference type="EMBL" id="CAL1678608.1"/>
    </source>
</evidence>
<evidence type="ECO:0000256" key="29">
    <source>
        <dbReference type="ARBA" id="ARBA00047440"/>
    </source>
</evidence>
<evidence type="ECO:0000256" key="2">
    <source>
        <dbReference type="ARBA" id="ARBA00012004"/>
    </source>
</evidence>
<evidence type="ECO:0000256" key="41">
    <source>
        <dbReference type="ARBA" id="ARBA00048506"/>
    </source>
</evidence>
<dbReference type="SUPFAM" id="SSF51735">
    <property type="entry name" value="NAD(P)-binding Rossmann-fold domains"/>
    <property type="match status" value="2"/>
</dbReference>
<comment type="catalytic activity">
    <reaction evidence="25">
        <text>acetyl-CoA + n malonyl-CoA + 2n NADPH + 2n H(+) = a long-chain fatty acid + (n+1) CoA + n CO2 + 2n NADP(+).</text>
        <dbReference type="EC" id="2.3.1.85"/>
    </reaction>
</comment>
<feature type="region of interest" description="C-terminal hotdog fold" evidence="56">
    <location>
        <begin position="993"/>
        <end position="1120"/>
    </location>
</feature>
<dbReference type="GO" id="GO:0004313">
    <property type="term" value="F:[acyl-carrier-protein] S-acetyltransferase activity"/>
    <property type="evidence" value="ECO:0007669"/>
    <property type="project" value="UniProtKB-EC"/>
</dbReference>
<comment type="catalytic activity">
    <reaction evidence="36">
        <text>acetyl-[ACP] + malonyl-[ACP] + H(+) = 3-oxobutanoyl-[ACP] + holo-[ACP] + CO2</text>
        <dbReference type="Rhea" id="RHEA:41800"/>
        <dbReference type="Rhea" id="RHEA-COMP:9621"/>
        <dbReference type="Rhea" id="RHEA-COMP:9623"/>
        <dbReference type="Rhea" id="RHEA-COMP:9625"/>
        <dbReference type="Rhea" id="RHEA-COMP:9685"/>
        <dbReference type="ChEBI" id="CHEBI:15378"/>
        <dbReference type="ChEBI" id="CHEBI:16526"/>
        <dbReference type="ChEBI" id="CHEBI:64479"/>
        <dbReference type="ChEBI" id="CHEBI:78446"/>
        <dbReference type="ChEBI" id="CHEBI:78449"/>
        <dbReference type="ChEBI" id="CHEBI:78450"/>
    </reaction>
    <physiologicalReaction direction="left-to-right" evidence="36">
        <dbReference type="Rhea" id="RHEA:41801"/>
    </physiologicalReaction>
</comment>
<dbReference type="SMART" id="SM00829">
    <property type="entry name" value="PKS_ER"/>
    <property type="match status" value="1"/>
</dbReference>
<keyword evidence="10" id="KW-0808">Transferase</keyword>
<dbReference type="InterPro" id="IPR049391">
    <property type="entry name" value="FAS_pseudo-KR"/>
</dbReference>
<evidence type="ECO:0000256" key="23">
    <source>
        <dbReference type="ARBA" id="ARBA00023402"/>
    </source>
</evidence>
<evidence type="ECO:0000256" key="3">
    <source>
        <dbReference type="ARBA" id="ARBA00012480"/>
    </source>
</evidence>
<evidence type="ECO:0000256" key="47">
    <source>
        <dbReference type="ARBA" id="ARBA00049019"/>
    </source>
</evidence>
<dbReference type="Proteomes" id="UP001497644">
    <property type="component" value="Chromosome 14"/>
</dbReference>
<comment type="catalytic activity">
    <reaction evidence="34">
        <text>(2E)-hexenoyl-[ACP] + NADPH + H(+) = hexanoyl-[ACP] + NADP(+)</text>
        <dbReference type="Rhea" id="RHEA:41832"/>
        <dbReference type="Rhea" id="RHEA-COMP:9631"/>
        <dbReference type="Rhea" id="RHEA-COMP:9632"/>
        <dbReference type="ChEBI" id="CHEBI:15378"/>
        <dbReference type="ChEBI" id="CHEBI:57783"/>
        <dbReference type="ChEBI" id="CHEBI:58349"/>
        <dbReference type="ChEBI" id="CHEBI:78458"/>
        <dbReference type="ChEBI" id="CHEBI:78459"/>
    </reaction>
    <physiologicalReaction direction="left-to-right" evidence="34">
        <dbReference type="Rhea" id="RHEA:41833"/>
    </physiologicalReaction>
</comment>
<dbReference type="EC" id="2.3.1.41" evidence="6"/>
<keyword evidence="13" id="KW-0007">Acetylation</keyword>
<keyword evidence="11" id="KW-0702">S-nitrosylation</keyword>
<dbReference type="InterPro" id="IPR014043">
    <property type="entry name" value="Acyl_transferase_dom"/>
</dbReference>
<dbReference type="EC" id="1.1.1.100" evidence="5"/>
<evidence type="ECO:0000256" key="45">
    <source>
        <dbReference type="ARBA" id="ARBA00048704"/>
    </source>
</evidence>
<evidence type="ECO:0000256" key="43">
    <source>
        <dbReference type="ARBA" id="ARBA00048650"/>
    </source>
</evidence>
<keyword evidence="8" id="KW-0596">Phosphopantetheine</keyword>
<dbReference type="InterPro" id="IPR011032">
    <property type="entry name" value="GroES-like_sf"/>
</dbReference>
<sequence>MAKETYRPCINIDSGDEIVISGIAGRFPDSDNMNQLQENLFNKVDLLRTDHCRWKIEHPDLPKRVGIINDVEKFDADFFNVSFKQAHTLDPMTRMLLEHTFEAIVDAGINPKQLRGKNTAVIIGTSLLESQERFMYQNLQVDGLGIVGCSKSTTANMLSYMLDLKGPSYTVDTACSSSLYAMALGYRDILSGRCEDAIIGTSQLCLHPMINLQFSRLGVLSSDGYCRPFDTAASGYARSETVSVLYLQKAKNAKRIYATCKHIKINSDGYKEEGITFPSMHVQSILLTEFYNECGILPSYLDYIETHGTATRAGDPVEVNAIHNVLCKNRKTPLMIGSVKSNFGHAEPASGFTQIAKVIIAFETGLIPPNINYTSPRDDIDALVNGTIQVVAKEMPLKNGYIGINSFGFGGSNAHMLLKWNTKEKVNNGAPSDGLSRLVTLSGRTEDSVNSFLNDIANHPTDAEYIRLLHDIHSDDIEGHPWRGYIVLDTLQQNSIKEIQNNENVKRPVWFIFSALGAQWPRMGKDLLKFHAFANAVRMCDAILKPYDINIMNILTNQDGKACESALHTLVGIVAIQIGLVDLLTSLEITADYMISHSAGELGCAYADKCLTIEQTILSAYFIGLACIEGNVIHSSMASVNLNYECLKNICPADIEIVCYNSQNSNIVSGPAESIKEFVKTLQINNINVKEISCDIPYHSHYLASVETQLLFNLNQVIPRPKKRSPRWISTSVPCIEWSNAASKLSSANYHTRSILNTVLFEQATNLITNNAVTIEIAPDGVLQHILKESLHPKVTNIVLTQRTEQNITDVILRGIGKLYNCGLQPQIANLYPPVVFPVSRATPMISPSIRWDHSEDWFVATYQSQKHIESRERHAEINLSDENYDYMVGHVIDGRNLLPATGYLVLVWETIGMMKGKIYTTMPIIFRDISFIRATHLSNNAVKLTITIQEDSGKFEIIEGDSVVVIGTVHTVSNPEQEMIPTNLLPEDDDEEEHMTARDIYKELKLRGYQYSGWFRGLKSASISGNKGHIAWENNWVTFMDTMLQLHILGYDTRDLHVPTSIQKLVIDPALHTSKLRDVVTEKDKQLPIRIYREIDAIISGGIEIRGAKATVISRRKLIQNPVIEEHIFVAHHDRAKISLGEAIQISAQLALEDHQIIKVKAVELVEDIDDVTLEDLSSLWLSETLSNMPLIQANITLLTSSNRLNPAELPQNVTIADLHKSSIDDKVLIAVGFNLLTKQQNSLERLLSFVREGGYLLTREKCNITDYDKYLGQYELNVILEKRTETEVIVLLKKKIQIKKTTVIYINNDNFNWLEELKLLVNDENQLDRDSRIIIVGEGECGLLGFVNCLRKESGGELVRGVLIQDQKAPKFSLQNLFYMQQLQKDMTINVLRPNNIWGSYRHLELPRIEAVPVPAAYVRQMVRGDLSTFCWTENDISVDSHPEDLIRVVYSSINFKDVMLATAKLNSYSTAMSQGRFQRMSLGMEYVGFDTNGRRVMGLRDNKCIANVVVKDKDLCWNIPDTWTFEEAATVPCVYSTCYFALYICGKMKKGDKILIHSGTGGIGQAAIHLALNEGCEVFTTVGTTEKREFIKKTFPTIMDEHIGNSRDTSFEQMIMLQTNGRGVDIVLNSLAEEKLIASVRCLTRNGRFLEIGKFDIVSNNPLDIIVFQKGISFHGILLDNIFVGHHKHKSLLSKIMANGLKNGAIKPLQMKVFPKTEIEAAFRYMASGKHIGKIIIKIQEEDQPLNELVIAHRRYYCLSDRSYIILGGLGGFGLELTDWLILRGAKNIVLISRTGIKNGYQRMKVQLWKSYGVNVLNIKNIDAANHDDCEHLLRTAEKEAPVDAIFNLAVVLKDHVLQNQTTDSFAESFKSKAWATQMLDELSRKICPKLRHFVMFSSVSCGRGNAGQTNYGMSNSVMERVCEKRAKNGLPGLAIQWGAVGDVGLVADMQEKDKELVIGGTLQQKISSCLDELDTFLLQSRPVVSSMVVAEKKVGSFGLDNMVETVANILNVKDLKKISQNTSLAELGMDSMMVVEIKQILEREFDIFFTIQEIRNLTFKKLIKLSNANTGSDNTQAGKSIDTRKLDVTKLFGIVKDEDFMTEICLDFSTKRKENTVQVFLIPGIDGCVNAFNHLASNVKFSMTFLQCTTNNIDAMNIILETTDYLLKHVSLRLKDGKDFVMVGYSFGSIVAIELARRLEAMNFKGRLVLIDGAPEQVRIINEFYIPSSSDVELQIGILISIMENYNVGTSEKILMVLKKCKNWEERLDMFVKHFLAINTLLSPINLKTLCTTVYKHSAAIRQYDPSTLSRIKSPITLLKPTLSHVYEIEEDYGLRKITQNRVEVHYITGDHLTILKNEKVTAAINGETL</sequence>
<comment type="catalytic activity">
    <reaction evidence="17">
        <text>(3R)-hydroxyhexanoyl-[ACP] = (2E)-hexenoyl-[ACP] + H2O</text>
        <dbReference type="Rhea" id="RHEA:41828"/>
        <dbReference type="Rhea" id="RHEA-COMP:9630"/>
        <dbReference type="Rhea" id="RHEA-COMP:9631"/>
        <dbReference type="ChEBI" id="CHEBI:15377"/>
        <dbReference type="ChEBI" id="CHEBI:78457"/>
        <dbReference type="ChEBI" id="CHEBI:78458"/>
    </reaction>
    <physiologicalReaction direction="left-to-right" evidence="17">
        <dbReference type="Rhea" id="RHEA:41829"/>
    </physiologicalReaction>
</comment>
<comment type="catalytic activity">
    <reaction evidence="29">
        <text>3-oxodecanoyl-[ACP] + NADPH + H(+) = (3R)-hydroxydecanoyl-[ACP] + NADP(+)</text>
        <dbReference type="Rhea" id="RHEA:41856"/>
        <dbReference type="Rhea" id="RHEA-COMP:9637"/>
        <dbReference type="Rhea" id="RHEA-COMP:9638"/>
        <dbReference type="ChEBI" id="CHEBI:15378"/>
        <dbReference type="ChEBI" id="CHEBI:57783"/>
        <dbReference type="ChEBI" id="CHEBI:58349"/>
        <dbReference type="ChEBI" id="CHEBI:78464"/>
        <dbReference type="ChEBI" id="CHEBI:78466"/>
    </reaction>
    <physiologicalReaction direction="left-to-right" evidence="29">
        <dbReference type="Rhea" id="RHEA:41857"/>
    </physiologicalReaction>
</comment>
<comment type="catalytic activity">
    <reaction evidence="43">
        <text>a 2,3-saturated acyl-[ACP] + NADP(+) = a (2E)-enoyl-[ACP] + NADPH + H(+)</text>
        <dbReference type="Rhea" id="RHEA:22564"/>
        <dbReference type="Rhea" id="RHEA-COMP:9925"/>
        <dbReference type="Rhea" id="RHEA-COMP:9926"/>
        <dbReference type="ChEBI" id="CHEBI:15378"/>
        <dbReference type="ChEBI" id="CHEBI:57783"/>
        <dbReference type="ChEBI" id="CHEBI:58349"/>
        <dbReference type="ChEBI" id="CHEBI:78784"/>
        <dbReference type="ChEBI" id="CHEBI:78785"/>
        <dbReference type="EC" id="1.3.1.39"/>
    </reaction>
    <physiologicalReaction direction="right-to-left" evidence="43">
        <dbReference type="Rhea" id="RHEA:22566"/>
    </physiologicalReaction>
</comment>
<dbReference type="GO" id="GO:0004315">
    <property type="term" value="F:3-oxoacyl-[acyl-carrier-protein] synthase activity"/>
    <property type="evidence" value="ECO:0007669"/>
    <property type="project" value="UniProtKB-EC"/>
</dbReference>
<feature type="active site" description="Proton acceptor; for dehydratase activity" evidence="56">
    <location>
        <position position="891"/>
    </location>
</feature>
<comment type="catalytic activity">
    <reaction evidence="35">
        <text>3-oxobutanoyl-[ACP] + NADPH + H(+) = (3R)-hydroxybutanoyl-[ACP] + NADP(+)</text>
        <dbReference type="Rhea" id="RHEA:41804"/>
        <dbReference type="Rhea" id="RHEA-COMP:9625"/>
        <dbReference type="Rhea" id="RHEA-COMP:9626"/>
        <dbReference type="ChEBI" id="CHEBI:15378"/>
        <dbReference type="ChEBI" id="CHEBI:57783"/>
        <dbReference type="ChEBI" id="CHEBI:58349"/>
        <dbReference type="ChEBI" id="CHEBI:78450"/>
        <dbReference type="ChEBI" id="CHEBI:78451"/>
    </reaction>
    <physiologicalReaction direction="left-to-right" evidence="35">
        <dbReference type="Rhea" id="RHEA:41805"/>
    </physiologicalReaction>
</comment>
<dbReference type="SUPFAM" id="SSF53474">
    <property type="entry name" value="alpha/beta-Hydrolases"/>
    <property type="match status" value="1"/>
</dbReference>
<comment type="catalytic activity">
    <reaction evidence="39">
        <text>tetradecanoyl-[ACP] + H2O = tetradecanoate + holo-[ACP] + H(+)</text>
        <dbReference type="Rhea" id="RHEA:30123"/>
        <dbReference type="Rhea" id="RHEA-COMP:9648"/>
        <dbReference type="Rhea" id="RHEA-COMP:9685"/>
        <dbReference type="ChEBI" id="CHEBI:15377"/>
        <dbReference type="ChEBI" id="CHEBI:15378"/>
        <dbReference type="ChEBI" id="CHEBI:30807"/>
        <dbReference type="ChEBI" id="CHEBI:64479"/>
        <dbReference type="ChEBI" id="CHEBI:78477"/>
        <dbReference type="EC" id="3.1.2.14"/>
    </reaction>
    <physiologicalReaction direction="left-to-right" evidence="39">
        <dbReference type="Rhea" id="RHEA:30124"/>
    </physiologicalReaction>
</comment>
<dbReference type="SMART" id="SM00825">
    <property type="entry name" value="PKS_KS"/>
    <property type="match status" value="1"/>
</dbReference>
<comment type="catalytic activity">
    <reaction evidence="21">
        <text>(3R)-hydroxyoctadecanoyl-[ACP] = (2E)-octadecenoyl-[ACP] + H2O</text>
        <dbReference type="Rhea" id="RHEA:41924"/>
        <dbReference type="Rhea" id="RHEA-COMP:9654"/>
        <dbReference type="Rhea" id="RHEA-COMP:9655"/>
        <dbReference type="ChEBI" id="CHEBI:15377"/>
        <dbReference type="ChEBI" id="CHEBI:78488"/>
        <dbReference type="ChEBI" id="CHEBI:78489"/>
    </reaction>
    <physiologicalReaction direction="left-to-right" evidence="21">
        <dbReference type="Rhea" id="RHEA:41925"/>
    </physiologicalReaction>
</comment>
<evidence type="ECO:0000256" key="1">
    <source>
        <dbReference type="ARBA" id="ARBA00005189"/>
    </source>
</evidence>
<evidence type="ECO:0000256" key="20">
    <source>
        <dbReference type="ARBA" id="ARBA00023398"/>
    </source>
</evidence>
<evidence type="ECO:0000256" key="18">
    <source>
        <dbReference type="ARBA" id="ARBA00023388"/>
    </source>
</evidence>
<dbReference type="GO" id="GO:0031177">
    <property type="term" value="F:phosphopantetheine binding"/>
    <property type="evidence" value="ECO:0007669"/>
    <property type="project" value="InterPro"/>
</dbReference>
<dbReference type="InterPro" id="IPR020841">
    <property type="entry name" value="PKS_Beta-ketoAc_synthase_dom"/>
</dbReference>
<dbReference type="Gene3D" id="3.40.366.10">
    <property type="entry name" value="Malonyl-Coenzyme A Acyl Carrier Protein, domain 2"/>
    <property type="match status" value="1"/>
</dbReference>
<comment type="catalytic activity">
    <reaction evidence="41">
        <text>a fatty acyl-[ACP] + malonyl-[ACP] + H(+) = a 3-oxoacyl-[ACP] + holo-[ACP] + CO2</text>
        <dbReference type="Rhea" id="RHEA:22836"/>
        <dbReference type="Rhea" id="RHEA-COMP:9623"/>
        <dbReference type="Rhea" id="RHEA-COMP:9685"/>
        <dbReference type="Rhea" id="RHEA-COMP:9916"/>
        <dbReference type="Rhea" id="RHEA-COMP:14125"/>
        <dbReference type="ChEBI" id="CHEBI:15378"/>
        <dbReference type="ChEBI" id="CHEBI:16526"/>
        <dbReference type="ChEBI" id="CHEBI:64479"/>
        <dbReference type="ChEBI" id="CHEBI:78449"/>
        <dbReference type="ChEBI" id="CHEBI:78776"/>
        <dbReference type="ChEBI" id="CHEBI:138651"/>
        <dbReference type="EC" id="2.3.1.41"/>
    </reaction>
    <physiologicalReaction direction="left-to-right" evidence="41">
        <dbReference type="Rhea" id="RHEA:22837"/>
    </physiologicalReaction>
</comment>
<evidence type="ECO:0000256" key="30">
    <source>
        <dbReference type="ARBA" id="ARBA00047451"/>
    </source>
</evidence>
<evidence type="ECO:0000256" key="34">
    <source>
        <dbReference type="ARBA" id="ARBA00047897"/>
    </source>
</evidence>
<dbReference type="Pfam" id="PF16197">
    <property type="entry name" value="KAsynt_C_assoc"/>
    <property type="match status" value="1"/>
</dbReference>
<dbReference type="EC" id="2.3.1.85" evidence="4"/>
<dbReference type="PROSITE" id="PS52019">
    <property type="entry name" value="PKS_MFAS_DH"/>
    <property type="match status" value="1"/>
</dbReference>
<evidence type="ECO:0000256" key="49">
    <source>
        <dbReference type="ARBA" id="ARBA00049171"/>
    </source>
</evidence>
<comment type="catalytic activity">
    <reaction evidence="26">
        <text>3-oxooctadecanoyl-[ACP] + NADPH + H(+) = (3R)-hydroxyoctadecanoyl-[ACP] + NADP(+)</text>
        <dbReference type="Rhea" id="RHEA:41920"/>
        <dbReference type="Rhea" id="RHEA-COMP:9653"/>
        <dbReference type="Rhea" id="RHEA-COMP:9654"/>
        <dbReference type="ChEBI" id="CHEBI:15378"/>
        <dbReference type="ChEBI" id="CHEBI:57783"/>
        <dbReference type="ChEBI" id="CHEBI:58349"/>
        <dbReference type="ChEBI" id="CHEBI:78487"/>
        <dbReference type="ChEBI" id="CHEBI:78488"/>
    </reaction>
    <physiologicalReaction direction="left-to-right" evidence="26">
        <dbReference type="Rhea" id="RHEA:41921"/>
    </physiologicalReaction>
</comment>
<evidence type="ECO:0000256" key="26">
    <source>
        <dbReference type="ARBA" id="ARBA00047300"/>
    </source>
</evidence>
<comment type="pathway">
    <text evidence="1">Lipid metabolism.</text>
</comment>
<dbReference type="InterPro" id="IPR020843">
    <property type="entry name" value="ER"/>
</dbReference>
<comment type="catalytic activity">
    <reaction evidence="20">
        <text>(3R)-hydroxytetradecanoyl-[ACP] = (2E)-tetradecenoyl-[ACP] + H2O</text>
        <dbReference type="Rhea" id="RHEA:41892"/>
        <dbReference type="Rhea" id="RHEA-COMP:9646"/>
        <dbReference type="Rhea" id="RHEA-COMP:9647"/>
        <dbReference type="ChEBI" id="CHEBI:15377"/>
        <dbReference type="ChEBI" id="CHEBI:78474"/>
        <dbReference type="ChEBI" id="CHEBI:78475"/>
    </reaction>
    <physiologicalReaction direction="left-to-right" evidence="20">
        <dbReference type="Rhea" id="RHEA:41893"/>
    </physiologicalReaction>
</comment>
<feature type="domain" description="Ketosynthase family 3 (KS3)" evidence="58">
    <location>
        <begin position="15"/>
        <end position="420"/>
    </location>
</feature>
<evidence type="ECO:0000256" key="52">
    <source>
        <dbReference type="ARBA" id="ARBA00049422"/>
    </source>
</evidence>
<dbReference type="InterPro" id="IPR018201">
    <property type="entry name" value="Ketoacyl_synth_AS"/>
</dbReference>
<evidence type="ECO:0000256" key="32">
    <source>
        <dbReference type="ARBA" id="ARBA00047578"/>
    </source>
</evidence>
<dbReference type="InterPro" id="IPR016039">
    <property type="entry name" value="Thiolase-like"/>
</dbReference>
<dbReference type="Pfam" id="PF08659">
    <property type="entry name" value="KR"/>
    <property type="match status" value="1"/>
</dbReference>
<comment type="catalytic activity">
    <reaction evidence="18">
        <text>(3R)-hydroxydecanoyl-[ACP] = (2E)-decenoyl-[ACP] + H2O</text>
        <dbReference type="Rhea" id="RHEA:41860"/>
        <dbReference type="Rhea" id="RHEA-COMP:9638"/>
        <dbReference type="Rhea" id="RHEA-COMP:9639"/>
        <dbReference type="ChEBI" id="CHEBI:15377"/>
        <dbReference type="ChEBI" id="CHEBI:78466"/>
        <dbReference type="ChEBI" id="CHEBI:78467"/>
    </reaction>
    <physiologicalReaction direction="left-to-right" evidence="18">
        <dbReference type="Rhea" id="RHEA:41861"/>
    </physiologicalReaction>
</comment>
<evidence type="ECO:0000256" key="33">
    <source>
        <dbReference type="ARBA" id="ARBA00047810"/>
    </source>
</evidence>
<feature type="domain" description="Carrier" evidence="57">
    <location>
        <begin position="1997"/>
        <end position="2077"/>
    </location>
</feature>
<dbReference type="InterPro" id="IPR001227">
    <property type="entry name" value="Ac_transferase_dom_sf"/>
</dbReference>
<dbReference type="Gene3D" id="1.10.1200.10">
    <property type="entry name" value="ACP-like"/>
    <property type="match status" value="1"/>
</dbReference>
<keyword evidence="61" id="KW-1185">Reference proteome</keyword>
<comment type="catalytic activity">
    <reaction evidence="46">
        <text>3-oxotetradecanoyl-[ACP] + NADPH + H(+) = (3R)-hydroxytetradecanoyl-[ACP] + NADP(+)</text>
        <dbReference type="Rhea" id="RHEA:41888"/>
        <dbReference type="Rhea" id="RHEA-COMP:9645"/>
        <dbReference type="Rhea" id="RHEA-COMP:9646"/>
        <dbReference type="ChEBI" id="CHEBI:15378"/>
        <dbReference type="ChEBI" id="CHEBI:57783"/>
        <dbReference type="ChEBI" id="CHEBI:58349"/>
        <dbReference type="ChEBI" id="CHEBI:78473"/>
        <dbReference type="ChEBI" id="CHEBI:78474"/>
    </reaction>
    <physiologicalReaction direction="left-to-right" evidence="46">
        <dbReference type="Rhea" id="RHEA:41889"/>
    </physiologicalReaction>
</comment>
<evidence type="ECO:0000256" key="53">
    <source>
        <dbReference type="ARBA" id="ARBA00049449"/>
    </source>
</evidence>
<dbReference type="Gene3D" id="3.30.70.3290">
    <property type="match status" value="1"/>
</dbReference>
<protein>
    <recommendedName>
        <fullName evidence="7">Fatty acid synthase</fullName>
        <ecNumber evidence="5">1.1.1.100</ecNumber>
        <ecNumber evidence="2">1.3.1.39</ecNumber>
        <ecNumber evidence="6">2.3.1.41</ecNumber>
        <ecNumber evidence="4">2.3.1.85</ecNumber>
        <ecNumber evidence="3">3.1.2.14</ecNumber>
    </recommendedName>
</protein>
<evidence type="ECO:0000256" key="40">
    <source>
        <dbReference type="ARBA" id="ARBA00048420"/>
    </source>
</evidence>
<dbReference type="GO" id="GO:0016297">
    <property type="term" value="F:fatty acyl-[ACP] hydrolase activity"/>
    <property type="evidence" value="ECO:0007669"/>
    <property type="project" value="UniProtKB-EC"/>
</dbReference>
<evidence type="ECO:0000256" key="9">
    <source>
        <dbReference type="ARBA" id="ARBA00022553"/>
    </source>
</evidence>
<evidence type="ECO:0000256" key="50">
    <source>
        <dbReference type="ARBA" id="ARBA00049263"/>
    </source>
</evidence>
<dbReference type="InterPro" id="IPR014031">
    <property type="entry name" value="Ketoacyl_synth_C"/>
</dbReference>
<evidence type="ECO:0000256" key="6">
    <source>
        <dbReference type="ARBA" id="ARBA00013191"/>
    </source>
</evidence>
<evidence type="ECO:0000256" key="31">
    <source>
        <dbReference type="ARBA" id="ARBA00047500"/>
    </source>
</evidence>
<dbReference type="Gene3D" id="3.90.180.10">
    <property type="entry name" value="Medium-chain alcohol dehydrogenases, catalytic domain"/>
    <property type="match status" value="1"/>
</dbReference>
<comment type="catalytic activity">
    <reaction evidence="23">
        <text>(3R)-hydroxybutanoyl-[ACP] = (2E)-butenoyl-[ACP] + H2O</text>
        <dbReference type="Rhea" id="RHEA:41808"/>
        <dbReference type="Rhea" id="RHEA-COMP:9626"/>
        <dbReference type="Rhea" id="RHEA-COMP:9627"/>
        <dbReference type="ChEBI" id="CHEBI:15377"/>
        <dbReference type="ChEBI" id="CHEBI:78451"/>
        <dbReference type="ChEBI" id="CHEBI:78453"/>
    </reaction>
    <physiologicalReaction direction="left-to-right" evidence="23">
        <dbReference type="Rhea" id="RHEA:41809"/>
    </physiologicalReaction>
</comment>
<evidence type="ECO:0000256" key="14">
    <source>
        <dbReference type="ARBA" id="ARBA00023268"/>
    </source>
</evidence>
<evidence type="ECO:0000256" key="10">
    <source>
        <dbReference type="ARBA" id="ARBA00022679"/>
    </source>
</evidence>
<evidence type="ECO:0000256" key="54">
    <source>
        <dbReference type="ARBA" id="ARBA00049521"/>
    </source>
</evidence>
<dbReference type="InterPro" id="IPR001031">
    <property type="entry name" value="Thioesterase"/>
</dbReference>
<evidence type="ECO:0000259" key="59">
    <source>
        <dbReference type="PROSITE" id="PS52019"/>
    </source>
</evidence>
<dbReference type="EC" id="3.1.2.14" evidence="3"/>
<dbReference type="GO" id="GO:0004316">
    <property type="term" value="F:3-oxoacyl-[acyl-carrier-protein] reductase (NADPH) activity"/>
    <property type="evidence" value="ECO:0007669"/>
    <property type="project" value="UniProtKB-EC"/>
</dbReference>
<comment type="catalytic activity">
    <reaction evidence="44">
        <text>holo-[ACP] + acetyl-CoA = acetyl-[ACP] + CoA</text>
        <dbReference type="Rhea" id="RHEA:41788"/>
        <dbReference type="Rhea" id="RHEA-COMP:9621"/>
        <dbReference type="Rhea" id="RHEA-COMP:9685"/>
        <dbReference type="ChEBI" id="CHEBI:57287"/>
        <dbReference type="ChEBI" id="CHEBI:57288"/>
        <dbReference type="ChEBI" id="CHEBI:64479"/>
        <dbReference type="ChEBI" id="CHEBI:78446"/>
        <dbReference type="EC" id="2.3.1.38"/>
    </reaction>
    <physiologicalReaction direction="left-to-right" evidence="44">
        <dbReference type="Rhea" id="RHEA:41789"/>
    </physiologicalReaction>
</comment>
<evidence type="ECO:0000256" key="16">
    <source>
        <dbReference type="ARBA" id="ARBA00023351"/>
    </source>
</evidence>
<dbReference type="EMBL" id="OZ034837">
    <property type="protein sequence ID" value="CAL1678608.1"/>
    <property type="molecule type" value="Genomic_DNA"/>
</dbReference>
<accession>A0AAV2NFL7</accession>
<dbReference type="InterPro" id="IPR032821">
    <property type="entry name" value="PKS_assoc"/>
</dbReference>
<dbReference type="InterPro" id="IPR016035">
    <property type="entry name" value="Acyl_Trfase/lysoPLipase"/>
</dbReference>
<dbReference type="InterPro" id="IPR029058">
    <property type="entry name" value="AB_hydrolase_fold"/>
</dbReference>
<evidence type="ECO:0000256" key="46">
    <source>
        <dbReference type="ARBA" id="ARBA00048935"/>
    </source>
</evidence>
<comment type="catalytic activity">
    <reaction evidence="37">
        <text>hexadecanoyl-[ACP] + malonyl-[ACP] + H(+) = 3-oxooctadecanoyl-[ACP] + holo-[ACP] + CO2</text>
        <dbReference type="Rhea" id="RHEA:41916"/>
        <dbReference type="Rhea" id="RHEA-COMP:9623"/>
        <dbReference type="Rhea" id="RHEA-COMP:9652"/>
        <dbReference type="Rhea" id="RHEA-COMP:9653"/>
        <dbReference type="Rhea" id="RHEA-COMP:9685"/>
        <dbReference type="ChEBI" id="CHEBI:15378"/>
        <dbReference type="ChEBI" id="CHEBI:16526"/>
        <dbReference type="ChEBI" id="CHEBI:64479"/>
        <dbReference type="ChEBI" id="CHEBI:78449"/>
        <dbReference type="ChEBI" id="CHEBI:78483"/>
        <dbReference type="ChEBI" id="CHEBI:78487"/>
    </reaction>
    <physiologicalReaction direction="left-to-right" evidence="37">
        <dbReference type="Rhea" id="RHEA:41917"/>
    </physiologicalReaction>
</comment>
<comment type="catalytic activity">
    <reaction evidence="15">
        <text>(3R)-hydroxyoctanoyl-[ACP] = (2E)-octenoyl-[ACP] + H2O</text>
        <dbReference type="Rhea" id="RHEA:41844"/>
        <dbReference type="Rhea" id="RHEA-COMP:9634"/>
        <dbReference type="Rhea" id="RHEA-COMP:9635"/>
        <dbReference type="ChEBI" id="CHEBI:15377"/>
        <dbReference type="ChEBI" id="CHEBI:78461"/>
        <dbReference type="ChEBI" id="CHEBI:78462"/>
    </reaction>
    <physiologicalReaction direction="left-to-right" evidence="15">
        <dbReference type="Rhea" id="RHEA:41845"/>
    </physiologicalReaction>
</comment>
<evidence type="ECO:0000256" key="36">
    <source>
        <dbReference type="ARBA" id="ARBA00047961"/>
    </source>
</evidence>
<evidence type="ECO:0000256" key="4">
    <source>
        <dbReference type="ARBA" id="ARBA00012873"/>
    </source>
</evidence>
<evidence type="ECO:0000256" key="51">
    <source>
        <dbReference type="ARBA" id="ARBA00049414"/>
    </source>
</evidence>
<comment type="catalytic activity">
    <reaction evidence="51">
        <text>3-oxohexadecanoyl-[ACP] + NADPH + H(+) = (3R)-hydroxyhexadecanoyl-[ACP] + NADP(+)</text>
        <dbReference type="Rhea" id="RHEA:41904"/>
        <dbReference type="Rhea" id="RHEA-COMP:9649"/>
        <dbReference type="Rhea" id="RHEA-COMP:9650"/>
        <dbReference type="ChEBI" id="CHEBI:15378"/>
        <dbReference type="ChEBI" id="CHEBI:57783"/>
        <dbReference type="ChEBI" id="CHEBI:58349"/>
        <dbReference type="ChEBI" id="CHEBI:78478"/>
        <dbReference type="ChEBI" id="CHEBI:78480"/>
    </reaction>
    <physiologicalReaction direction="left-to-right" evidence="51">
        <dbReference type="Rhea" id="RHEA:41905"/>
    </physiologicalReaction>
</comment>
<dbReference type="CDD" id="cd00833">
    <property type="entry name" value="PKS"/>
    <property type="match status" value="1"/>
</dbReference>
<dbReference type="SUPFAM" id="SSF47336">
    <property type="entry name" value="ACP-like"/>
    <property type="match status" value="1"/>
</dbReference>
<dbReference type="Pfam" id="PF00975">
    <property type="entry name" value="Thioesterase"/>
    <property type="match status" value="1"/>
</dbReference>
<dbReference type="FunFam" id="1.10.1200.10:FF:000013">
    <property type="entry name" value="Fatty acid synthase"/>
    <property type="match status" value="1"/>
</dbReference>
<evidence type="ECO:0000256" key="44">
    <source>
        <dbReference type="ARBA" id="ARBA00048691"/>
    </source>
</evidence>
<dbReference type="EC" id="1.3.1.39" evidence="2"/>
<evidence type="ECO:0000256" key="13">
    <source>
        <dbReference type="ARBA" id="ARBA00022990"/>
    </source>
</evidence>
<comment type="catalytic activity">
    <reaction evidence="52">
        <text>3-oxooctanoyl-[ACP] + NADPH + H(+) = (3R)-hydroxyoctanoyl-[ACP] + NADP(+)</text>
        <dbReference type="Rhea" id="RHEA:41840"/>
        <dbReference type="Rhea" id="RHEA-COMP:9633"/>
        <dbReference type="Rhea" id="RHEA-COMP:9634"/>
        <dbReference type="ChEBI" id="CHEBI:15378"/>
        <dbReference type="ChEBI" id="CHEBI:57783"/>
        <dbReference type="ChEBI" id="CHEBI:58349"/>
        <dbReference type="ChEBI" id="CHEBI:78460"/>
        <dbReference type="ChEBI" id="CHEBI:78461"/>
    </reaction>
    <physiologicalReaction direction="left-to-right" evidence="52">
        <dbReference type="Rhea" id="RHEA:41841"/>
    </physiologicalReaction>
</comment>
<dbReference type="SMART" id="SM00823">
    <property type="entry name" value="PKS_PP"/>
    <property type="match status" value="1"/>
</dbReference>
<evidence type="ECO:0000256" key="28">
    <source>
        <dbReference type="ARBA" id="ARBA00047400"/>
    </source>
</evidence>
<evidence type="ECO:0000259" key="58">
    <source>
        <dbReference type="PROSITE" id="PS52004"/>
    </source>
</evidence>
<dbReference type="PROSITE" id="PS52004">
    <property type="entry name" value="KS3_2"/>
    <property type="match status" value="1"/>
</dbReference>
<feature type="region of interest" description="N-terminal hotdog fold" evidence="56">
    <location>
        <begin position="854"/>
        <end position="983"/>
    </location>
</feature>
<evidence type="ECO:0000256" key="17">
    <source>
        <dbReference type="ARBA" id="ARBA00023373"/>
    </source>
</evidence>
<dbReference type="SUPFAM" id="SSF50129">
    <property type="entry name" value="GroES-like"/>
    <property type="match status" value="1"/>
</dbReference>
<keyword evidence="9" id="KW-0597">Phosphoprotein</keyword>
<comment type="catalytic activity">
    <reaction evidence="30">
        <text>tetradecanoyl-[ACP] + malonyl-[ACP] + H(+) = 3-oxohexadecanoyl-[ACP] + holo-[ACP] + CO2</text>
        <dbReference type="Rhea" id="RHEA:41900"/>
        <dbReference type="Rhea" id="RHEA-COMP:9623"/>
        <dbReference type="Rhea" id="RHEA-COMP:9648"/>
        <dbReference type="Rhea" id="RHEA-COMP:9649"/>
        <dbReference type="Rhea" id="RHEA-COMP:9685"/>
        <dbReference type="ChEBI" id="CHEBI:15378"/>
        <dbReference type="ChEBI" id="CHEBI:16526"/>
        <dbReference type="ChEBI" id="CHEBI:64479"/>
        <dbReference type="ChEBI" id="CHEBI:78449"/>
        <dbReference type="ChEBI" id="CHEBI:78477"/>
        <dbReference type="ChEBI" id="CHEBI:78478"/>
    </reaction>
    <physiologicalReaction direction="left-to-right" evidence="30">
        <dbReference type="Rhea" id="RHEA:41901"/>
    </physiologicalReaction>
</comment>
<dbReference type="Gene3D" id="3.40.50.720">
    <property type="entry name" value="NAD(P)-binding Rossmann-like Domain"/>
    <property type="match status" value="1"/>
</dbReference>
<dbReference type="GO" id="GO:0006633">
    <property type="term" value="P:fatty acid biosynthetic process"/>
    <property type="evidence" value="ECO:0007669"/>
    <property type="project" value="InterPro"/>
</dbReference>
<dbReference type="Pfam" id="PF00698">
    <property type="entry name" value="Acyl_transf_1"/>
    <property type="match status" value="1"/>
</dbReference>
<name>A0AAV2NFL7_9HYME</name>
<comment type="catalytic activity">
    <reaction evidence="19">
        <text>a (3R)-hydroxyacyl-[ACP] = a (2E)-enoyl-[ACP] + H2O</text>
        <dbReference type="Rhea" id="RHEA:13097"/>
        <dbReference type="Rhea" id="RHEA-COMP:9925"/>
        <dbReference type="Rhea" id="RHEA-COMP:9945"/>
        <dbReference type="ChEBI" id="CHEBI:15377"/>
        <dbReference type="ChEBI" id="CHEBI:78784"/>
        <dbReference type="ChEBI" id="CHEBI:78827"/>
        <dbReference type="EC" id="4.2.1.59"/>
    </reaction>
    <physiologicalReaction direction="left-to-right" evidence="19">
        <dbReference type="Rhea" id="RHEA:13098"/>
    </physiologicalReaction>
</comment>
<evidence type="ECO:0000256" key="7">
    <source>
        <dbReference type="ARBA" id="ARBA00018769"/>
    </source>
</evidence>
<dbReference type="PANTHER" id="PTHR43775:SF23">
    <property type="entry name" value="FATTY ACID SYNTHASE 3"/>
    <property type="match status" value="1"/>
</dbReference>
<organism evidence="60 61">
    <name type="scientific">Lasius platythorax</name>
    <dbReference type="NCBI Taxonomy" id="488582"/>
    <lineage>
        <taxon>Eukaryota</taxon>
        <taxon>Metazoa</taxon>
        <taxon>Ecdysozoa</taxon>
        <taxon>Arthropoda</taxon>
        <taxon>Hexapoda</taxon>
        <taxon>Insecta</taxon>
        <taxon>Pterygota</taxon>
        <taxon>Neoptera</taxon>
        <taxon>Endopterygota</taxon>
        <taxon>Hymenoptera</taxon>
        <taxon>Apocrita</taxon>
        <taxon>Aculeata</taxon>
        <taxon>Formicoidea</taxon>
        <taxon>Formicidae</taxon>
        <taxon>Formicinae</taxon>
        <taxon>Lasius</taxon>
        <taxon>Lasius</taxon>
    </lineage>
</organism>
<dbReference type="InterPro" id="IPR009081">
    <property type="entry name" value="PP-bd_ACP"/>
</dbReference>
<keyword evidence="12" id="KW-0663">Pyridoxal phosphate</keyword>
<comment type="catalytic activity">
    <reaction evidence="16">
        <text>(3R)-hydroxydodecanoyl-[ACP] = (2E)-dodecenoyl-[ACP] + H2O</text>
        <dbReference type="Rhea" id="RHEA:41876"/>
        <dbReference type="Rhea" id="RHEA-COMP:9642"/>
        <dbReference type="Rhea" id="RHEA-COMP:9643"/>
        <dbReference type="ChEBI" id="CHEBI:15377"/>
        <dbReference type="ChEBI" id="CHEBI:78470"/>
        <dbReference type="ChEBI" id="CHEBI:78472"/>
    </reaction>
    <physiologicalReaction direction="left-to-right" evidence="16">
        <dbReference type="Rhea" id="RHEA:41877"/>
    </physiologicalReaction>
</comment>
<evidence type="ECO:0000256" key="15">
    <source>
        <dbReference type="ARBA" id="ARBA00023332"/>
    </source>
</evidence>
<dbReference type="PANTHER" id="PTHR43775">
    <property type="entry name" value="FATTY ACID SYNTHASE"/>
    <property type="match status" value="1"/>
</dbReference>
<proteinExistence type="predicted"/>
<evidence type="ECO:0000256" key="48">
    <source>
        <dbReference type="ARBA" id="ARBA00049109"/>
    </source>
</evidence>
<evidence type="ECO:0000256" key="56">
    <source>
        <dbReference type="PROSITE-ProRule" id="PRU01363"/>
    </source>
</evidence>
<comment type="catalytic activity">
    <reaction evidence="55">
        <text>octanoyl-[ACP] + malonyl-[ACP] + H(+) = 3-oxodecanoyl-[ACP] + holo-[ACP] + CO2</text>
        <dbReference type="Rhea" id="RHEA:41852"/>
        <dbReference type="Rhea" id="RHEA-COMP:9623"/>
        <dbReference type="Rhea" id="RHEA-COMP:9636"/>
        <dbReference type="Rhea" id="RHEA-COMP:9637"/>
        <dbReference type="Rhea" id="RHEA-COMP:9685"/>
        <dbReference type="ChEBI" id="CHEBI:15378"/>
        <dbReference type="ChEBI" id="CHEBI:16526"/>
        <dbReference type="ChEBI" id="CHEBI:64479"/>
        <dbReference type="ChEBI" id="CHEBI:78449"/>
        <dbReference type="ChEBI" id="CHEBI:78463"/>
        <dbReference type="ChEBI" id="CHEBI:78464"/>
    </reaction>
    <physiologicalReaction direction="left-to-right" evidence="55">
        <dbReference type="Rhea" id="RHEA:41853"/>
    </physiologicalReaction>
</comment>
<comment type="catalytic activity">
    <reaction evidence="33">
        <text>(2E)-hexadecenoyl-[ACP] + NADPH + H(+) = hexadecanoyl-[ACP] + NADP(+)</text>
        <dbReference type="Rhea" id="RHEA:41912"/>
        <dbReference type="Rhea" id="RHEA-COMP:9651"/>
        <dbReference type="Rhea" id="RHEA-COMP:9652"/>
        <dbReference type="ChEBI" id="CHEBI:15378"/>
        <dbReference type="ChEBI" id="CHEBI:57783"/>
        <dbReference type="ChEBI" id="CHEBI:58349"/>
        <dbReference type="ChEBI" id="CHEBI:78481"/>
        <dbReference type="ChEBI" id="CHEBI:78483"/>
    </reaction>
    <physiologicalReaction direction="left-to-right" evidence="33">
        <dbReference type="Rhea" id="RHEA:41913"/>
    </physiologicalReaction>
</comment>
<comment type="catalytic activity">
    <reaction evidence="49">
        <text>(2E)-tetradecenoyl-[ACP] + NADPH + H(+) = tetradecanoyl-[ACP] + NADP(+)</text>
        <dbReference type="Rhea" id="RHEA:41896"/>
        <dbReference type="Rhea" id="RHEA-COMP:9647"/>
        <dbReference type="Rhea" id="RHEA-COMP:9648"/>
        <dbReference type="ChEBI" id="CHEBI:15378"/>
        <dbReference type="ChEBI" id="CHEBI:57783"/>
        <dbReference type="ChEBI" id="CHEBI:58349"/>
        <dbReference type="ChEBI" id="CHEBI:78475"/>
        <dbReference type="ChEBI" id="CHEBI:78477"/>
    </reaction>
    <physiologicalReaction direction="left-to-right" evidence="49">
        <dbReference type="Rhea" id="RHEA:41897"/>
    </physiologicalReaction>
</comment>
<comment type="catalytic activity">
    <reaction evidence="40">
        <text>(2E)-octenoyl-[ACP] + NADPH + H(+) = octanoyl-[ACP] + NADP(+)</text>
        <dbReference type="Rhea" id="RHEA:41848"/>
        <dbReference type="Rhea" id="RHEA-COMP:9635"/>
        <dbReference type="Rhea" id="RHEA-COMP:9636"/>
        <dbReference type="ChEBI" id="CHEBI:15378"/>
        <dbReference type="ChEBI" id="CHEBI:57783"/>
        <dbReference type="ChEBI" id="CHEBI:58349"/>
        <dbReference type="ChEBI" id="CHEBI:78462"/>
        <dbReference type="ChEBI" id="CHEBI:78463"/>
    </reaction>
    <physiologicalReaction direction="left-to-right" evidence="40">
        <dbReference type="Rhea" id="RHEA:41849"/>
    </physiologicalReaction>
</comment>
<comment type="catalytic activity">
    <reaction evidence="53">
        <text>butanoyl-[ACP] + malonyl-[ACP] + H(+) = 3-oxohexanoyl-[ACP] + holo-[ACP] + CO2</text>
        <dbReference type="Rhea" id="RHEA:41820"/>
        <dbReference type="Rhea" id="RHEA-COMP:9623"/>
        <dbReference type="Rhea" id="RHEA-COMP:9628"/>
        <dbReference type="Rhea" id="RHEA-COMP:9629"/>
        <dbReference type="Rhea" id="RHEA-COMP:9685"/>
        <dbReference type="ChEBI" id="CHEBI:15378"/>
        <dbReference type="ChEBI" id="CHEBI:16526"/>
        <dbReference type="ChEBI" id="CHEBI:64479"/>
        <dbReference type="ChEBI" id="CHEBI:78449"/>
        <dbReference type="ChEBI" id="CHEBI:78454"/>
        <dbReference type="ChEBI" id="CHEBI:78456"/>
    </reaction>
    <physiologicalReaction direction="left-to-right" evidence="53">
        <dbReference type="Rhea" id="RHEA:41821"/>
    </physiologicalReaction>
</comment>
<dbReference type="SMART" id="SM00822">
    <property type="entry name" value="PKS_KR"/>
    <property type="match status" value="1"/>
</dbReference>
<dbReference type="GO" id="GO:0004312">
    <property type="term" value="F:fatty acid synthase activity"/>
    <property type="evidence" value="ECO:0007669"/>
    <property type="project" value="UniProtKB-EC"/>
</dbReference>
<reference evidence="60" key="1">
    <citation type="submission" date="2024-04" db="EMBL/GenBank/DDBJ databases">
        <authorList>
            <consortium name="Molecular Ecology Group"/>
        </authorList>
    </citation>
    <scope>NUCLEOTIDE SEQUENCE</scope>
</reference>
<evidence type="ECO:0000256" key="35">
    <source>
        <dbReference type="ARBA" id="ARBA00047953"/>
    </source>
</evidence>
<dbReference type="Gene3D" id="3.10.129.110">
    <property type="entry name" value="Polyketide synthase dehydratase"/>
    <property type="match status" value="1"/>
</dbReference>
<dbReference type="InterPro" id="IPR014030">
    <property type="entry name" value="Ketoacyl_synth_N"/>
</dbReference>
<dbReference type="CDD" id="cd08954">
    <property type="entry name" value="KR_1_FAS_SDR_x"/>
    <property type="match status" value="1"/>
</dbReference>
<evidence type="ECO:0000256" key="8">
    <source>
        <dbReference type="ARBA" id="ARBA00022450"/>
    </source>
</evidence>
<comment type="catalytic activity">
    <reaction evidence="45">
        <text>hexadecanoyl-[ACP] + H2O = hexadecanoate + holo-[ACP] + H(+)</text>
        <dbReference type="Rhea" id="RHEA:41932"/>
        <dbReference type="Rhea" id="RHEA-COMP:9652"/>
        <dbReference type="Rhea" id="RHEA-COMP:9685"/>
        <dbReference type="ChEBI" id="CHEBI:7896"/>
        <dbReference type="ChEBI" id="CHEBI:15377"/>
        <dbReference type="ChEBI" id="CHEBI:15378"/>
        <dbReference type="ChEBI" id="CHEBI:64479"/>
        <dbReference type="ChEBI" id="CHEBI:78483"/>
        <dbReference type="EC" id="3.1.2.14"/>
    </reaction>
    <physiologicalReaction direction="left-to-right" evidence="45">
        <dbReference type="Rhea" id="RHEA:41933"/>
    </physiologicalReaction>
</comment>
<comment type="catalytic activity">
    <reaction evidence="31">
        <text>(2E)-butenoyl-[ACP] + NADPH + H(+) = butanoyl-[ACP] + NADP(+)</text>
        <dbReference type="Rhea" id="RHEA:41812"/>
        <dbReference type="Rhea" id="RHEA-COMP:9627"/>
        <dbReference type="Rhea" id="RHEA-COMP:9628"/>
        <dbReference type="ChEBI" id="CHEBI:15378"/>
        <dbReference type="ChEBI" id="CHEBI:57783"/>
        <dbReference type="ChEBI" id="CHEBI:58349"/>
        <dbReference type="ChEBI" id="CHEBI:78453"/>
        <dbReference type="ChEBI" id="CHEBI:78454"/>
    </reaction>
    <physiologicalReaction direction="left-to-right" evidence="31">
        <dbReference type="Rhea" id="RHEA:41813"/>
    </physiologicalReaction>
</comment>
<comment type="catalytic activity">
    <reaction evidence="22">
        <text>(3R)-hydroxyhexadecanoyl-[ACP] = (2E)-hexadecenoyl-[ACP] + H2O</text>
        <dbReference type="Rhea" id="RHEA:41908"/>
        <dbReference type="Rhea" id="RHEA-COMP:9650"/>
        <dbReference type="Rhea" id="RHEA-COMP:9651"/>
        <dbReference type="ChEBI" id="CHEBI:15377"/>
        <dbReference type="ChEBI" id="CHEBI:78480"/>
        <dbReference type="ChEBI" id="CHEBI:78481"/>
    </reaction>
    <physiologicalReaction direction="left-to-right" evidence="22">
        <dbReference type="Rhea" id="RHEA:41909"/>
    </physiologicalReaction>
</comment>
<feature type="active site" description="Proton donor; for dehydratase activity" evidence="56">
    <location>
        <position position="1042"/>
    </location>
</feature>
<evidence type="ECO:0000256" key="21">
    <source>
        <dbReference type="ARBA" id="ARBA00023399"/>
    </source>
</evidence>
<comment type="catalytic activity">
    <reaction evidence="32">
        <text>dodecanoyl-[ACP] + malonyl-[ACP] + H(+) = 3-oxotetradecanoyl-[ACP] + holo-[ACP] + CO2</text>
        <dbReference type="Rhea" id="RHEA:41884"/>
        <dbReference type="Rhea" id="RHEA-COMP:9623"/>
        <dbReference type="Rhea" id="RHEA-COMP:9644"/>
        <dbReference type="Rhea" id="RHEA-COMP:9645"/>
        <dbReference type="Rhea" id="RHEA-COMP:9685"/>
        <dbReference type="ChEBI" id="CHEBI:15378"/>
        <dbReference type="ChEBI" id="CHEBI:16526"/>
        <dbReference type="ChEBI" id="CHEBI:64479"/>
        <dbReference type="ChEBI" id="CHEBI:65264"/>
        <dbReference type="ChEBI" id="CHEBI:78449"/>
        <dbReference type="ChEBI" id="CHEBI:78473"/>
    </reaction>
    <physiologicalReaction direction="left-to-right" evidence="32">
        <dbReference type="Rhea" id="RHEA:41885"/>
    </physiologicalReaction>
</comment>
<dbReference type="SUPFAM" id="SSF53901">
    <property type="entry name" value="Thiolase-like"/>
    <property type="match status" value="1"/>
</dbReference>
<comment type="function">
    <text evidence="24">Fatty acid synthetase is a multifunctional enzyme that catalyzes the de novo biosynthesis of long-chain saturated fatty acids starting from acetyl-CoA and malonyl-CoA in the presence of NADPH. This multifunctional protein contains 7 catalytic activities and a site for the binding of the prosthetic group 4'-phosphopantetheine of the acyl carrier protein ([ACP]) domain.</text>
</comment>
<evidence type="ECO:0000256" key="37">
    <source>
        <dbReference type="ARBA" id="ARBA00048051"/>
    </source>
</evidence>
<keyword evidence="14" id="KW-0511">Multifunctional enzyme</keyword>
<dbReference type="InterPro" id="IPR050091">
    <property type="entry name" value="PKS_NRPS_Biosynth_Enz"/>
</dbReference>
<dbReference type="GO" id="GO:0019171">
    <property type="term" value="F:(3R)-hydroxyacyl-[acyl-carrier-protein] dehydratase activity"/>
    <property type="evidence" value="ECO:0007669"/>
    <property type="project" value="UniProtKB-EC"/>
</dbReference>
<dbReference type="PROSITE" id="PS00606">
    <property type="entry name" value="KS3_1"/>
    <property type="match status" value="1"/>
</dbReference>
<comment type="catalytic activity">
    <reaction evidence="54">
        <text>(2E)-decenoyl-[ACP] + NADPH + H(+) = decanoyl-[ACP] + NADP(+)</text>
        <dbReference type="Rhea" id="RHEA:41864"/>
        <dbReference type="Rhea" id="RHEA-COMP:9639"/>
        <dbReference type="Rhea" id="RHEA-COMP:9640"/>
        <dbReference type="ChEBI" id="CHEBI:15378"/>
        <dbReference type="ChEBI" id="CHEBI:57783"/>
        <dbReference type="ChEBI" id="CHEBI:58349"/>
        <dbReference type="ChEBI" id="CHEBI:78467"/>
        <dbReference type="ChEBI" id="CHEBI:78468"/>
    </reaction>
    <physiologicalReaction direction="left-to-right" evidence="54">
        <dbReference type="Rhea" id="RHEA:41865"/>
    </physiologicalReaction>
</comment>
<evidence type="ECO:0000256" key="27">
    <source>
        <dbReference type="ARBA" id="ARBA00047394"/>
    </source>
</evidence>
<dbReference type="Pfam" id="PF23297">
    <property type="entry name" value="ACP_SdgA_C"/>
    <property type="match status" value="1"/>
</dbReference>
<evidence type="ECO:0000256" key="42">
    <source>
        <dbReference type="ARBA" id="ARBA00048571"/>
    </source>
</evidence>
<evidence type="ECO:0000256" key="55">
    <source>
        <dbReference type="ARBA" id="ARBA00049533"/>
    </source>
</evidence>
<dbReference type="Pfam" id="PF02801">
    <property type="entry name" value="Ketoacyl-synt_C"/>
    <property type="match status" value="1"/>
</dbReference>
<evidence type="ECO:0000256" key="19">
    <source>
        <dbReference type="ARBA" id="ARBA00023394"/>
    </source>
</evidence>
<feature type="domain" description="PKS/mFAS DH" evidence="59">
    <location>
        <begin position="854"/>
        <end position="1120"/>
    </location>
</feature>
<dbReference type="InterPro" id="IPR020806">
    <property type="entry name" value="PKS_PP-bd"/>
</dbReference>
<evidence type="ECO:0000256" key="12">
    <source>
        <dbReference type="ARBA" id="ARBA00022898"/>
    </source>
</evidence>
<dbReference type="InterPro" id="IPR057326">
    <property type="entry name" value="KR_dom"/>
</dbReference>
<gene>
    <name evidence="60" type="ORF">LPLAT_LOCUS4423</name>
</gene>
<evidence type="ECO:0000256" key="24">
    <source>
        <dbReference type="ARBA" id="ARBA00023442"/>
    </source>
</evidence>
<comment type="catalytic activity">
    <reaction evidence="47">
        <text>(2E)-octadecenoyl-[ACP] + NADPH + H(+) = octadecanoyl-[ACP] + NADP(+)</text>
        <dbReference type="Rhea" id="RHEA:41928"/>
        <dbReference type="Rhea" id="RHEA-COMP:9655"/>
        <dbReference type="Rhea" id="RHEA-COMP:9656"/>
        <dbReference type="ChEBI" id="CHEBI:15378"/>
        <dbReference type="ChEBI" id="CHEBI:57783"/>
        <dbReference type="ChEBI" id="CHEBI:58349"/>
        <dbReference type="ChEBI" id="CHEBI:78489"/>
        <dbReference type="ChEBI" id="CHEBI:78495"/>
    </reaction>
    <physiologicalReaction direction="left-to-right" evidence="47">
        <dbReference type="Rhea" id="RHEA:41929"/>
    </physiologicalReaction>
</comment>
<comment type="catalytic activity">
    <reaction evidence="42">
        <text>3-oxohexanoyl-[ACP] + NADPH + H(+) = (3R)-hydroxyhexanoyl-[ACP] + NADP(+)</text>
        <dbReference type="Rhea" id="RHEA:41824"/>
        <dbReference type="Rhea" id="RHEA-COMP:9629"/>
        <dbReference type="Rhea" id="RHEA-COMP:9630"/>
        <dbReference type="ChEBI" id="CHEBI:15378"/>
        <dbReference type="ChEBI" id="CHEBI:57783"/>
        <dbReference type="ChEBI" id="CHEBI:58349"/>
        <dbReference type="ChEBI" id="CHEBI:78456"/>
        <dbReference type="ChEBI" id="CHEBI:78457"/>
    </reaction>
    <physiologicalReaction direction="left-to-right" evidence="42">
        <dbReference type="Rhea" id="RHEA:41825"/>
    </physiologicalReaction>
</comment>
<dbReference type="Pfam" id="PF13602">
    <property type="entry name" value="ADH_zinc_N_2"/>
    <property type="match status" value="1"/>
</dbReference>
<dbReference type="SUPFAM" id="SSF52151">
    <property type="entry name" value="FabD/lysophospholipase-like"/>
    <property type="match status" value="1"/>
</dbReference>
<comment type="catalytic activity">
    <reaction evidence="48">
        <text>decanoyl-[ACP] + malonyl-[ACP] + H(+) = 3-oxododecanoyl-[ACP] + holo-[ACP] + CO2</text>
        <dbReference type="Rhea" id="RHEA:41868"/>
        <dbReference type="Rhea" id="RHEA-COMP:9623"/>
        <dbReference type="Rhea" id="RHEA-COMP:9640"/>
        <dbReference type="Rhea" id="RHEA-COMP:9641"/>
        <dbReference type="Rhea" id="RHEA-COMP:9685"/>
        <dbReference type="ChEBI" id="CHEBI:15378"/>
        <dbReference type="ChEBI" id="CHEBI:16526"/>
        <dbReference type="ChEBI" id="CHEBI:64479"/>
        <dbReference type="ChEBI" id="CHEBI:78449"/>
        <dbReference type="ChEBI" id="CHEBI:78468"/>
        <dbReference type="ChEBI" id="CHEBI:78469"/>
    </reaction>
    <physiologicalReaction direction="left-to-right" evidence="48">
        <dbReference type="Rhea" id="RHEA:41869"/>
    </physiologicalReaction>
</comment>
<dbReference type="InterPro" id="IPR049900">
    <property type="entry name" value="PKS_mFAS_DH"/>
</dbReference>
<comment type="catalytic activity">
    <reaction evidence="38">
        <text>(2E)-dodecenoyl-[ACP] + NADPH + H(+) = dodecanoyl-[ACP] + NADP(+)</text>
        <dbReference type="Rhea" id="RHEA:41880"/>
        <dbReference type="Rhea" id="RHEA-COMP:9643"/>
        <dbReference type="Rhea" id="RHEA-COMP:9644"/>
        <dbReference type="ChEBI" id="CHEBI:15378"/>
        <dbReference type="ChEBI" id="CHEBI:57783"/>
        <dbReference type="ChEBI" id="CHEBI:58349"/>
        <dbReference type="ChEBI" id="CHEBI:65264"/>
        <dbReference type="ChEBI" id="CHEBI:78472"/>
    </reaction>
    <physiologicalReaction direction="left-to-right" evidence="38">
        <dbReference type="Rhea" id="RHEA:41881"/>
    </physiologicalReaction>
</comment>
<dbReference type="Pfam" id="PF00109">
    <property type="entry name" value="ketoacyl-synt"/>
    <property type="match status" value="1"/>
</dbReference>
<dbReference type="Gene3D" id="3.40.50.1820">
    <property type="entry name" value="alpha/beta hydrolase"/>
    <property type="match status" value="1"/>
</dbReference>
<dbReference type="GO" id="GO:0141148">
    <property type="term" value="F:enoyl-[acyl-carrier-protein] reductase (NADPH) activity"/>
    <property type="evidence" value="ECO:0007669"/>
    <property type="project" value="UniProtKB-EC"/>
</dbReference>
<evidence type="ECO:0000256" key="5">
    <source>
        <dbReference type="ARBA" id="ARBA00012948"/>
    </source>
</evidence>
<dbReference type="CDD" id="cd05195">
    <property type="entry name" value="enoyl_red"/>
    <property type="match status" value="1"/>
</dbReference>
<comment type="catalytic activity">
    <reaction evidence="50">
        <text>3-oxododecanoyl-[ACP] + NADPH + H(+) = (3R)-hydroxydodecanoyl-[ACP] + NADP(+)</text>
        <dbReference type="Rhea" id="RHEA:41872"/>
        <dbReference type="Rhea" id="RHEA-COMP:9641"/>
        <dbReference type="Rhea" id="RHEA-COMP:9642"/>
        <dbReference type="ChEBI" id="CHEBI:15378"/>
        <dbReference type="ChEBI" id="CHEBI:57783"/>
        <dbReference type="ChEBI" id="CHEBI:58349"/>
        <dbReference type="ChEBI" id="CHEBI:78469"/>
        <dbReference type="ChEBI" id="CHEBI:78470"/>
    </reaction>
    <physiologicalReaction direction="left-to-right" evidence="50">
        <dbReference type="Rhea" id="RHEA:41873"/>
    </physiologicalReaction>
</comment>
<dbReference type="InterPro" id="IPR013968">
    <property type="entry name" value="PKS_KR"/>
</dbReference>
<dbReference type="Gene3D" id="3.40.47.10">
    <property type="match status" value="1"/>
</dbReference>
<dbReference type="InterPro" id="IPR036736">
    <property type="entry name" value="ACP-like_sf"/>
</dbReference>
<evidence type="ECO:0000259" key="57">
    <source>
        <dbReference type="PROSITE" id="PS50075"/>
    </source>
</evidence>
<evidence type="ECO:0000256" key="25">
    <source>
        <dbReference type="ARBA" id="ARBA00044883"/>
    </source>
</evidence>
<evidence type="ECO:0000256" key="38">
    <source>
        <dbReference type="ARBA" id="ARBA00048281"/>
    </source>
</evidence>